<evidence type="ECO:0000313" key="4">
    <source>
        <dbReference type="EMBL" id="TWT85921.1"/>
    </source>
</evidence>
<evidence type="ECO:0000256" key="3">
    <source>
        <dbReference type="SAM" id="MobiDB-lite"/>
    </source>
</evidence>
<protein>
    <submittedName>
        <fullName evidence="4">Serine acetyltransferase</fullName>
        <ecNumber evidence="4">2.3.1.30</ecNumber>
    </submittedName>
</protein>
<keyword evidence="4" id="KW-0012">Acyltransferase</keyword>
<comment type="caution">
    <text evidence="4">The sequence shown here is derived from an EMBL/GenBank/DDBJ whole genome shotgun (WGS) entry which is preliminary data.</text>
</comment>
<dbReference type="SUPFAM" id="SSF51161">
    <property type="entry name" value="Trimeric LpxA-like enzymes"/>
    <property type="match status" value="1"/>
</dbReference>
<dbReference type="RefSeq" id="WP_146584140.1">
    <property type="nucleotide sequence ID" value="NZ_SJPO01000001.1"/>
</dbReference>
<dbReference type="PANTHER" id="PTHR42811">
    <property type="entry name" value="SERINE ACETYLTRANSFERASE"/>
    <property type="match status" value="1"/>
</dbReference>
<reference evidence="4 5" key="1">
    <citation type="submission" date="2019-02" db="EMBL/GenBank/DDBJ databases">
        <title>Deep-cultivation of Planctomycetes and their phenomic and genomic characterization uncovers novel biology.</title>
        <authorList>
            <person name="Wiegand S."/>
            <person name="Jogler M."/>
            <person name="Boedeker C."/>
            <person name="Pinto D."/>
            <person name="Vollmers J."/>
            <person name="Rivas-Marin E."/>
            <person name="Kohn T."/>
            <person name="Peeters S.H."/>
            <person name="Heuer A."/>
            <person name="Rast P."/>
            <person name="Oberbeckmann S."/>
            <person name="Bunk B."/>
            <person name="Jeske O."/>
            <person name="Meyerdierks A."/>
            <person name="Storesund J.E."/>
            <person name="Kallscheuer N."/>
            <person name="Luecker S."/>
            <person name="Lage O.M."/>
            <person name="Pohl T."/>
            <person name="Merkel B.J."/>
            <person name="Hornburger P."/>
            <person name="Mueller R.-W."/>
            <person name="Bruemmer F."/>
            <person name="Labrenz M."/>
            <person name="Spormann A.M."/>
            <person name="Op Den Camp H."/>
            <person name="Overmann J."/>
            <person name="Amann R."/>
            <person name="Jetten M.S.M."/>
            <person name="Mascher T."/>
            <person name="Medema M.H."/>
            <person name="Devos D.P."/>
            <person name="Kaster A.-K."/>
            <person name="Ovreas L."/>
            <person name="Rohde M."/>
            <person name="Galperin M.Y."/>
            <person name="Jogler C."/>
        </authorList>
    </citation>
    <scope>NUCLEOTIDE SEQUENCE [LARGE SCALE GENOMIC DNA]</scope>
    <source>
        <strain evidence="4 5">Pla123a</strain>
    </source>
</reference>
<dbReference type="Proteomes" id="UP000318478">
    <property type="component" value="Unassembled WGS sequence"/>
</dbReference>
<dbReference type="PROSITE" id="PS00101">
    <property type="entry name" value="HEXAPEP_TRANSFERASES"/>
    <property type="match status" value="1"/>
</dbReference>
<organism evidence="4 5">
    <name type="scientific">Posidoniimonas polymericola</name>
    <dbReference type="NCBI Taxonomy" id="2528002"/>
    <lineage>
        <taxon>Bacteria</taxon>
        <taxon>Pseudomonadati</taxon>
        <taxon>Planctomycetota</taxon>
        <taxon>Planctomycetia</taxon>
        <taxon>Pirellulales</taxon>
        <taxon>Lacipirellulaceae</taxon>
        <taxon>Posidoniimonas</taxon>
    </lineage>
</organism>
<dbReference type="OrthoDB" id="9801456at2"/>
<dbReference type="EC" id="2.3.1.30" evidence="4"/>
<evidence type="ECO:0000256" key="1">
    <source>
        <dbReference type="ARBA" id="ARBA00022679"/>
    </source>
</evidence>
<evidence type="ECO:0000256" key="2">
    <source>
        <dbReference type="ARBA" id="ARBA00022737"/>
    </source>
</evidence>
<dbReference type="GO" id="GO:0009001">
    <property type="term" value="F:serine O-acetyltransferase activity"/>
    <property type="evidence" value="ECO:0007669"/>
    <property type="project" value="UniProtKB-EC"/>
</dbReference>
<dbReference type="AlphaFoldDB" id="A0A5C5ZGB7"/>
<proteinExistence type="predicted"/>
<dbReference type="Gene3D" id="2.160.10.10">
    <property type="entry name" value="Hexapeptide repeat proteins"/>
    <property type="match status" value="1"/>
</dbReference>
<keyword evidence="2" id="KW-0677">Repeat</keyword>
<feature type="region of interest" description="Disordered" evidence="3">
    <location>
        <begin position="1"/>
        <end position="34"/>
    </location>
</feature>
<evidence type="ECO:0000313" key="5">
    <source>
        <dbReference type="Proteomes" id="UP000318478"/>
    </source>
</evidence>
<dbReference type="InterPro" id="IPR011004">
    <property type="entry name" value="Trimer_LpxA-like_sf"/>
</dbReference>
<keyword evidence="1 4" id="KW-0808">Transferase</keyword>
<name>A0A5C5ZGB7_9BACT</name>
<gene>
    <name evidence="4" type="primary">cysE_1</name>
    <name evidence="4" type="ORF">Pla123a_07280</name>
</gene>
<dbReference type="InterPro" id="IPR018357">
    <property type="entry name" value="Hexapep_transf_CS"/>
</dbReference>
<accession>A0A5C5ZGB7</accession>
<sequence>MSTSLAGTAPTEHCPPSLSSVTDRAALDPSGASNQNPSGISLWQLLREDYQTHDNKLLEQGFWAIAVHRFGNWRMGIHNRVLRWPLSVLYKLLYRFVEWTCGISLPYTVRVGRQVRLWHHGGMILNAAAIGDRVQVRQNTTFGVVRTQHNFELPILEDDSDIGVGACILGEIRVGRGAVIGANAVVLKDVPDYAVAVGVPAVVVKQRTPPADESDS</sequence>
<dbReference type="EMBL" id="SJPO01000001">
    <property type="protein sequence ID" value="TWT85921.1"/>
    <property type="molecule type" value="Genomic_DNA"/>
</dbReference>
<keyword evidence="5" id="KW-1185">Reference proteome</keyword>